<dbReference type="InterPro" id="IPR013230">
    <property type="entry name" value="Peptidase_M15A_C"/>
</dbReference>
<organism evidence="4 5">
    <name type="scientific">Synechococcus phage S-RIM2</name>
    <dbReference type="NCBI Taxonomy" id="687800"/>
    <lineage>
        <taxon>Viruses</taxon>
        <taxon>Duplodnaviria</taxon>
        <taxon>Heunggongvirae</taxon>
        <taxon>Uroviricota</taxon>
        <taxon>Caudoviricetes</taxon>
        <taxon>Pantevenvirales</taxon>
        <taxon>Kyanoviridae</taxon>
        <taxon>Nerrivikvirus</taxon>
        <taxon>Nerrivikvirus srim2</taxon>
    </lineage>
</organism>
<dbReference type="PANTHER" id="PTHR33308:SF9">
    <property type="entry name" value="PEPTIDOGLYCAN HYDROLASE FLGJ"/>
    <property type="match status" value="1"/>
</dbReference>
<feature type="compositionally biased region" description="Low complexity" evidence="2">
    <location>
        <begin position="689"/>
        <end position="709"/>
    </location>
</feature>
<evidence type="ECO:0000256" key="2">
    <source>
        <dbReference type="SAM" id="MobiDB-lite"/>
    </source>
</evidence>
<reference evidence="4 5" key="1">
    <citation type="journal article" date="2016" name="Environ. Microbiol.">
        <title>Genomic diversification of marine cyanophages into stable ecotypes.</title>
        <authorList>
            <person name="Marston M.F."/>
            <person name="Martiny J.B."/>
        </authorList>
    </citation>
    <scope>NUCLEOTIDE SEQUENCE [LARGE SCALE GENOMIC DNA]</scope>
    <source>
        <strain evidence="4">Fa_10_0709</strain>
    </source>
</reference>
<evidence type="ECO:0000313" key="5">
    <source>
        <dbReference type="Proteomes" id="UP000220874"/>
    </source>
</evidence>
<dbReference type="Gene3D" id="1.10.530.10">
    <property type="match status" value="1"/>
</dbReference>
<dbReference type="SUPFAM" id="SSF55166">
    <property type="entry name" value="Hedgehog/DD-peptidase"/>
    <property type="match status" value="1"/>
</dbReference>
<dbReference type="PANTHER" id="PTHR33308">
    <property type="entry name" value="PEPTIDOGLYCAN HYDROLASE FLGJ"/>
    <property type="match status" value="1"/>
</dbReference>
<dbReference type="Pfam" id="PF01832">
    <property type="entry name" value="Glucosaminidase"/>
    <property type="match status" value="1"/>
</dbReference>
<dbReference type="SMART" id="SM00047">
    <property type="entry name" value="LYZ2"/>
    <property type="match status" value="1"/>
</dbReference>
<dbReference type="InterPro" id="IPR051056">
    <property type="entry name" value="Glycosyl_Hydrolase_73"/>
</dbReference>
<dbReference type="Pfam" id="PF08291">
    <property type="entry name" value="Peptidase_M15_3"/>
    <property type="match status" value="1"/>
</dbReference>
<keyword evidence="1" id="KW-0378">Hydrolase</keyword>
<dbReference type="InterPro" id="IPR009045">
    <property type="entry name" value="Zn_M74/Hedgehog-like"/>
</dbReference>
<dbReference type="GO" id="GO:0004040">
    <property type="term" value="F:amidase activity"/>
    <property type="evidence" value="ECO:0007669"/>
    <property type="project" value="InterPro"/>
</dbReference>
<dbReference type="Proteomes" id="UP000220874">
    <property type="component" value="Segment"/>
</dbReference>
<feature type="region of interest" description="Disordered" evidence="2">
    <location>
        <begin position="677"/>
        <end position="747"/>
    </location>
</feature>
<dbReference type="EMBL" id="KX349227">
    <property type="protein sequence ID" value="AON97745.1"/>
    <property type="molecule type" value="Genomic_DNA"/>
</dbReference>
<proteinExistence type="predicted"/>
<sequence length="843" mass="89639">MATVQKSTKINFYKFVATKDVSPSAKGVDEGTVATVKVLNKNTEALNNIGSVLNGIAKIAQDLKKVMLMQLDAQQRKNVGTFDAQYTKTKKEKKSGFVAGIVGKSVSFLEGLLTTFSNLFKLLVVIPALKWLSDPKNQETIATALRIIRSVVTFIFDWAKFGITNTIDGLYNLLRDDASWWDRIVGLGQAIAGIGAVVLGIRYLSNPLKLVKDITNGVRALVRFVLGGGRGGGGGGKKPRGRFGGAMRLLGGAAIVGGSAYAISQMNQPEEKSQGGSVKILPSRSQGGWISGPQSGYKVSLDGGRSTSFIGHGTEYVARKANGGAFVVPFNTPGTKTQPHLTQKRLGEAKRLGYFSNGGEITGNNEQKWSKVMGLGKAAGAKYPELVAAQFALESAWGTALSAKNNFFGIKATGNESATVSNTREVINGRSVYVDARFKNFSTPFDAINHLVTQWYKDYRGYTGVNNAPDAFAAASKLQKEGYATDPQYTKHLSRLMQQYSNLRGAQVTAPTQQPSGNPFMNFFGNLANSVLGIGGANAAEHGGNDNQGRAPEYTGGTADVVGISHPDTGAGYGIKDQKDQHGRPLAFSQPAAEQFSKALKASGMNLGAYIASTGRSDAKNNSVGGHPNSHHMYGEAIDMNGDGYEWMRKNGRKYGWQYVYNHGPGSAHFKYVGPGAGSTPKLGPPGSKPKVGPSVTGGSSSSTSTHSSGTREETKKKVTLADIMGGRSTRPVPLENYKTGNINSHGDARSIIDATEERNRAKQRANEKSSQMVQAAIEAVRLSNTSNEQIIMQAQQGIQQAMQMGSGNSQPQVIPTGGGRGAVKSVVSSLASSINPLRGIFK</sequence>
<protein>
    <recommendedName>
        <fullName evidence="3">Mannosyl-glycoprotein endo-beta-N-acetylglucosamidase-like domain-containing protein</fullName>
    </recommendedName>
</protein>
<dbReference type="InterPro" id="IPR002901">
    <property type="entry name" value="MGlyc_endo_b_GlcNAc-like_dom"/>
</dbReference>
<evidence type="ECO:0000259" key="3">
    <source>
        <dbReference type="SMART" id="SM00047"/>
    </source>
</evidence>
<evidence type="ECO:0000256" key="1">
    <source>
        <dbReference type="ARBA" id="ARBA00022801"/>
    </source>
</evidence>
<feature type="domain" description="Mannosyl-glycoprotein endo-beta-N-acetylglucosamidase-like" evidence="3">
    <location>
        <begin position="359"/>
        <end position="502"/>
    </location>
</feature>
<evidence type="ECO:0000313" key="4">
    <source>
        <dbReference type="EMBL" id="AON97745.1"/>
    </source>
</evidence>
<accession>A0A1D7R8M5</accession>
<gene>
    <name evidence="4" type="ORF">Fa100709_013</name>
</gene>
<dbReference type="Gene3D" id="3.30.1380.10">
    <property type="match status" value="1"/>
</dbReference>
<name>A0A1D7R8M5_9CAUD</name>